<feature type="domain" description="Mycothiol-dependent maleylpyruvate isomerase metal-binding" evidence="1">
    <location>
        <begin position="30"/>
        <end position="167"/>
    </location>
</feature>
<evidence type="ECO:0000313" key="3">
    <source>
        <dbReference type="Proteomes" id="UP001597097"/>
    </source>
</evidence>
<dbReference type="InterPro" id="IPR024344">
    <property type="entry name" value="MDMPI_metal-binding"/>
</dbReference>
<dbReference type="NCBIfam" id="TIGR03083">
    <property type="entry name" value="maleylpyruvate isomerase family mycothiol-dependent enzyme"/>
    <property type="match status" value="1"/>
</dbReference>
<dbReference type="InterPro" id="IPR017517">
    <property type="entry name" value="Maleyloyr_isom"/>
</dbReference>
<proteinExistence type="predicted"/>
<dbReference type="GO" id="GO:0016853">
    <property type="term" value="F:isomerase activity"/>
    <property type="evidence" value="ECO:0007669"/>
    <property type="project" value="UniProtKB-KW"/>
</dbReference>
<sequence length="232" mass="23875">MRKSPPPTNADATTDPWMGGVALLEQAIGYALGCLSLVTPGDLNRPTPCDGWDLRALLAHVNDSFTTLEEAAAIGHVALVPPISDGHNKPNAAATNAAAHGPASAGPVVGGGAVDPVLALRDRATGLLHAWSNARDAIVSIGGCPLTAAIVCGVGALEVTVHAWDVARSCGHPSPIPASLSADLLPLARLFATDADRPARFALPLRTAPQAPGQDRLLAYLGRDPHWTDNSR</sequence>
<organism evidence="2 3">
    <name type="scientific">Nonomuraea guangzhouensis</name>
    <dbReference type="NCBI Taxonomy" id="1291555"/>
    <lineage>
        <taxon>Bacteria</taxon>
        <taxon>Bacillati</taxon>
        <taxon>Actinomycetota</taxon>
        <taxon>Actinomycetes</taxon>
        <taxon>Streptosporangiales</taxon>
        <taxon>Streptosporangiaceae</taxon>
        <taxon>Nonomuraea</taxon>
    </lineage>
</organism>
<dbReference type="EMBL" id="JBHUCM010000019">
    <property type="protein sequence ID" value="MFD1540493.1"/>
    <property type="molecule type" value="Genomic_DNA"/>
</dbReference>
<keyword evidence="3" id="KW-1185">Reference proteome</keyword>
<gene>
    <name evidence="2" type="ORF">ACFSJ0_25790</name>
</gene>
<protein>
    <submittedName>
        <fullName evidence="2">Maleylpyruvate isomerase family mycothiol-dependent enzyme</fullName>
    </submittedName>
</protein>
<dbReference type="Proteomes" id="UP001597097">
    <property type="component" value="Unassembled WGS sequence"/>
</dbReference>
<evidence type="ECO:0000313" key="2">
    <source>
        <dbReference type="EMBL" id="MFD1540493.1"/>
    </source>
</evidence>
<accession>A0ABW4GDX1</accession>
<evidence type="ECO:0000259" key="1">
    <source>
        <dbReference type="Pfam" id="PF11716"/>
    </source>
</evidence>
<keyword evidence="2" id="KW-0413">Isomerase</keyword>
<name>A0ABW4GDX1_9ACTN</name>
<reference evidence="3" key="1">
    <citation type="journal article" date="2019" name="Int. J. Syst. Evol. Microbiol.">
        <title>The Global Catalogue of Microorganisms (GCM) 10K type strain sequencing project: providing services to taxonomists for standard genome sequencing and annotation.</title>
        <authorList>
            <consortium name="The Broad Institute Genomics Platform"/>
            <consortium name="The Broad Institute Genome Sequencing Center for Infectious Disease"/>
            <person name="Wu L."/>
            <person name="Ma J."/>
        </authorList>
    </citation>
    <scope>NUCLEOTIDE SEQUENCE [LARGE SCALE GENOMIC DNA]</scope>
    <source>
        <strain evidence="3">CGMCC 1.15399</strain>
    </source>
</reference>
<comment type="caution">
    <text evidence="2">The sequence shown here is derived from an EMBL/GenBank/DDBJ whole genome shotgun (WGS) entry which is preliminary data.</text>
</comment>
<dbReference type="RefSeq" id="WP_219526931.1">
    <property type="nucleotide sequence ID" value="NZ_JAHKRM010000001.1"/>
</dbReference>
<dbReference type="Pfam" id="PF11716">
    <property type="entry name" value="MDMPI_N"/>
    <property type="match status" value="1"/>
</dbReference>